<dbReference type="FunFam" id="1.10.540.10:FF:000009">
    <property type="entry name" value="Probable acyl-CoA dehydrogenase"/>
    <property type="match status" value="1"/>
</dbReference>
<gene>
    <name evidence="15" type="ORF">SAMN05192569_100320</name>
</gene>
<proteinExistence type="inferred from homology"/>
<comment type="cofactor">
    <cofactor evidence="1 10">
        <name>FAD</name>
        <dbReference type="ChEBI" id="CHEBI:57692"/>
    </cofactor>
</comment>
<evidence type="ECO:0000256" key="7">
    <source>
        <dbReference type="ARBA" id="ARBA00037085"/>
    </source>
</evidence>
<feature type="domain" description="Acyl-CoA oxidase/dehydrogenase middle" evidence="13">
    <location>
        <begin position="278"/>
        <end position="374"/>
    </location>
</feature>
<dbReference type="SUPFAM" id="SSF56801">
    <property type="entry name" value="Acetyl-CoA synthetase-like"/>
    <property type="match status" value="1"/>
</dbReference>
<dbReference type="InterPro" id="IPR013786">
    <property type="entry name" value="AcylCoA_DH/ox_N"/>
</dbReference>
<dbReference type="InterPro" id="IPR036250">
    <property type="entry name" value="AcylCo_DH-like_C"/>
</dbReference>
<dbReference type="Pfam" id="PF02771">
    <property type="entry name" value="Acyl-CoA_dh_N"/>
    <property type="match status" value="1"/>
</dbReference>
<dbReference type="PROSITE" id="PS00073">
    <property type="entry name" value="ACYL_COA_DH_2"/>
    <property type="match status" value="1"/>
</dbReference>
<feature type="domain" description="Acyl-CoA dehydrogenase/oxidase C-terminal" evidence="11">
    <location>
        <begin position="387"/>
        <end position="535"/>
    </location>
</feature>
<evidence type="ECO:0000259" key="11">
    <source>
        <dbReference type="Pfam" id="PF00441"/>
    </source>
</evidence>
<evidence type="ECO:0000256" key="4">
    <source>
        <dbReference type="ARBA" id="ARBA00022630"/>
    </source>
</evidence>
<dbReference type="GO" id="GO:0050660">
    <property type="term" value="F:flavin adenine dinucleotide binding"/>
    <property type="evidence" value="ECO:0007669"/>
    <property type="project" value="InterPro"/>
</dbReference>
<dbReference type="Proteomes" id="UP000198650">
    <property type="component" value="Unassembled WGS sequence"/>
</dbReference>
<evidence type="ECO:0000259" key="12">
    <source>
        <dbReference type="Pfam" id="PF00501"/>
    </source>
</evidence>
<dbReference type="FunFam" id="2.40.110.10:FF:000002">
    <property type="entry name" value="Acyl-CoA dehydrogenase fadE12"/>
    <property type="match status" value="1"/>
</dbReference>
<evidence type="ECO:0000259" key="13">
    <source>
        <dbReference type="Pfam" id="PF02770"/>
    </source>
</evidence>
<dbReference type="Gene3D" id="1.20.140.10">
    <property type="entry name" value="Butyryl-CoA Dehydrogenase, subunit A, domain 3"/>
    <property type="match status" value="1"/>
</dbReference>
<organism evidence="15 16">
    <name type="scientific">Parageobacillus thermantarcticus</name>
    <dbReference type="NCBI Taxonomy" id="186116"/>
    <lineage>
        <taxon>Bacteria</taxon>
        <taxon>Bacillati</taxon>
        <taxon>Bacillota</taxon>
        <taxon>Bacilli</taxon>
        <taxon>Bacillales</taxon>
        <taxon>Anoxybacillaceae</taxon>
        <taxon>Parageobacillus</taxon>
    </lineage>
</organism>
<evidence type="ECO:0000256" key="8">
    <source>
        <dbReference type="ARBA" id="ARBA00040394"/>
    </source>
</evidence>
<dbReference type="Pfam" id="PF00501">
    <property type="entry name" value="AMP-binding"/>
    <property type="match status" value="1"/>
</dbReference>
<comment type="similarity">
    <text evidence="3 10">Belongs to the acyl-CoA dehydrogenase family.</text>
</comment>
<dbReference type="AlphaFoldDB" id="A0A1I0SPH6"/>
<sequence length="537" mass="61213">MYMTIGEVFSQTVRKFPKKEALVDIAKGRRYTYEQWEKEVNRLANALLEAGVQKGDRVSTVLFNTLELGTAFFACAKIGAIFNPINFRLKRENSKIFAPRTNEKRDKKLKERMKPRNLCKKRSGHKSVLFSGDMCSLDWESDFTQTLRLGRKRGDGMTAAYLREEHHIFRDAFRKFLEKEAYPYYDEWEKKGIIPRSFWAKMGENGFLCPWVDEKYGGFNADFAYSVVINEELEKVGSSMIGIGLHNDIVVPYLASYGTEEQKRKWLPKCISGEIITAIAMTEPGTGSDLAGISTTAIKDGDYYIVNGQKTFITNGIHADLVVVACKTNPKAQPPHKGISLLVVERDTPGFTRGRKLDKVGLRAQDTAELFFHDAKVPKENLLGEEGKGFYYLMEKLQQERLVVAIAAQTAAEVMFELTKKYVKQRSAFGKRISEFQTVQFRLAEMATEIAIGRTFVDRVIEEHMQGKNVVAHVSMAKWWITEMAKRIAAESMQLHGGYGYMEEYEIARRYRDIPVSAIYAGTNEMMKTIIARNLEL</sequence>
<reference evidence="16" key="1">
    <citation type="submission" date="2016-10" db="EMBL/GenBank/DDBJ databases">
        <authorList>
            <person name="Varghese N."/>
            <person name="Submissions S."/>
        </authorList>
    </citation>
    <scope>NUCLEOTIDE SEQUENCE [LARGE SCALE GENOMIC DNA]</scope>
    <source>
        <strain evidence="16">M1</strain>
    </source>
</reference>
<keyword evidence="16" id="KW-1185">Reference proteome</keyword>
<dbReference type="InterPro" id="IPR037069">
    <property type="entry name" value="AcylCoA_DH/ox_N_sf"/>
</dbReference>
<keyword evidence="4 10" id="KW-0285">Flavoprotein</keyword>
<evidence type="ECO:0000256" key="5">
    <source>
        <dbReference type="ARBA" id="ARBA00022827"/>
    </source>
</evidence>
<dbReference type="InterPro" id="IPR050741">
    <property type="entry name" value="Acyl-CoA_dehydrogenase"/>
</dbReference>
<comment type="function">
    <text evidence="7">Catalyzes the dehydrogenation at the alpha-beta position of ACP-bound acyl chains. This results in the introduction of a double bond in the lipidic chain, which is further transferred to the epsilon-amino group of lysine residue in the mycobactin core by MbtK.</text>
</comment>
<name>A0A1I0SPH6_9BACL</name>
<dbReference type="FunFam" id="1.20.140.10:FF:000001">
    <property type="entry name" value="Acyl-CoA dehydrogenase"/>
    <property type="match status" value="1"/>
</dbReference>
<dbReference type="PANTHER" id="PTHR48083:SF20">
    <property type="entry name" value="LONG-CHAIN SPECIFIC ACYL-COA DEHYDROGENASE, MITOCHONDRIAL"/>
    <property type="match status" value="1"/>
</dbReference>
<keyword evidence="5 10" id="KW-0274">FAD</keyword>
<dbReference type="Pfam" id="PF02770">
    <property type="entry name" value="Acyl-CoA_dh_M"/>
    <property type="match status" value="1"/>
</dbReference>
<evidence type="ECO:0000259" key="14">
    <source>
        <dbReference type="Pfam" id="PF02771"/>
    </source>
</evidence>
<dbReference type="GO" id="GO:0005737">
    <property type="term" value="C:cytoplasm"/>
    <property type="evidence" value="ECO:0007669"/>
    <property type="project" value="TreeGrafter"/>
</dbReference>
<feature type="domain" description="AMP-dependent synthetase/ligase" evidence="12">
    <location>
        <begin position="9"/>
        <end position="92"/>
    </location>
</feature>
<dbReference type="PANTHER" id="PTHR48083">
    <property type="entry name" value="MEDIUM-CHAIN SPECIFIC ACYL-COA DEHYDROGENASE, MITOCHONDRIAL-RELATED"/>
    <property type="match status" value="1"/>
</dbReference>
<dbReference type="Pfam" id="PF00441">
    <property type="entry name" value="Acyl-CoA_dh_1"/>
    <property type="match status" value="1"/>
</dbReference>
<dbReference type="Gene3D" id="1.10.540.10">
    <property type="entry name" value="Acyl-CoA dehydrogenase/oxidase, N-terminal domain"/>
    <property type="match status" value="1"/>
</dbReference>
<dbReference type="InterPro" id="IPR006089">
    <property type="entry name" value="Acyl-CoA_DH_CS"/>
</dbReference>
<dbReference type="InterPro" id="IPR009100">
    <property type="entry name" value="AcylCoA_DH/oxidase_NM_dom_sf"/>
</dbReference>
<dbReference type="SUPFAM" id="SSF56645">
    <property type="entry name" value="Acyl-CoA dehydrogenase NM domain-like"/>
    <property type="match status" value="1"/>
</dbReference>
<dbReference type="GO" id="GO:0003995">
    <property type="term" value="F:acyl-CoA dehydrogenase activity"/>
    <property type="evidence" value="ECO:0007669"/>
    <property type="project" value="InterPro"/>
</dbReference>
<evidence type="ECO:0000256" key="9">
    <source>
        <dbReference type="ARBA" id="ARBA00042660"/>
    </source>
</evidence>
<evidence type="ECO:0000313" key="16">
    <source>
        <dbReference type="Proteomes" id="UP000198650"/>
    </source>
</evidence>
<dbReference type="SUPFAM" id="SSF47203">
    <property type="entry name" value="Acyl-CoA dehydrogenase C-terminal domain-like"/>
    <property type="match status" value="1"/>
</dbReference>
<accession>A0A1I0SPH6</accession>
<dbReference type="Gene3D" id="3.40.50.980">
    <property type="match status" value="1"/>
</dbReference>
<comment type="pathway">
    <text evidence="2">Siderophore biosynthesis; mycobactin biosynthesis.</text>
</comment>
<dbReference type="InterPro" id="IPR046373">
    <property type="entry name" value="Acyl-CoA_Oxase/DH_mid-dom_sf"/>
</dbReference>
<dbReference type="InterPro" id="IPR000873">
    <property type="entry name" value="AMP-dep_synth/lig_dom"/>
</dbReference>
<evidence type="ECO:0000256" key="6">
    <source>
        <dbReference type="ARBA" id="ARBA00023002"/>
    </source>
</evidence>
<feature type="domain" description="Acyl-CoA dehydrogenase/oxidase N-terminal" evidence="14">
    <location>
        <begin position="164"/>
        <end position="274"/>
    </location>
</feature>
<evidence type="ECO:0000313" key="15">
    <source>
        <dbReference type="EMBL" id="SFA41405.1"/>
    </source>
</evidence>
<protein>
    <recommendedName>
        <fullName evidence="8">Acyl-[acyl-carrier-protein] dehydrogenase MbtN</fullName>
    </recommendedName>
    <alternativeName>
        <fullName evidence="9">Mycobactin synthase protein N</fullName>
    </alternativeName>
</protein>
<evidence type="ECO:0000256" key="1">
    <source>
        <dbReference type="ARBA" id="ARBA00001974"/>
    </source>
</evidence>
<dbReference type="STRING" id="186116.SAMN05192569_100320"/>
<dbReference type="InterPro" id="IPR009075">
    <property type="entry name" value="AcylCo_DH/oxidase_C"/>
</dbReference>
<evidence type="ECO:0000256" key="10">
    <source>
        <dbReference type="RuleBase" id="RU362125"/>
    </source>
</evidence>
<evidence type="ECO:0000256" key="3">
    <source>
        <dbReference type="ARBA" id="ARBA00009347"/>
    </source>
</evidence>
<keyword evidence="6 10" id="KW-0560">Oxidoreductase</keyword>
<dbReference type="InterPro" id="IPR006091">
    <property type="entry name" value="Acyl-CoA_Oxase/DH_mid-dom"/>
</dbReference>
<dbReference type="EMBL" id="FOJS01000003">
    <property type="protein sequence ID" value="SFA41405.1"/>
    <property type="molecule type" value="Genomic_DNA"/>
</dbReference>
<dbReference type="Gene3D" id="2.40.110.10">
    <property type="entry name" value="Butyryl-CoA Dehydrogenase, subunit A, domain 2"/>
    <property type="match status" value="1"/>
</dbReference>
<evidence type="ECO:0000256" key="2">
    <source>
        <dbReference type="ARBA" id="ARBA00005102"/>
    </source>
</evidence>
<dbReference type="GO" id="GO:0033539">
    <property type="term" value="P:fatty acid beta-oxidation using acyl-CoA dehydrogenase"/>
    <property type="evidence" value="ECO:0007669"/>
    <property type="project" value="TreeGrafter"/>
</dbReference>